<evidence type="ECO:0000313" key="2">
    <source>
        <dbReference type="EMBL" id="OQD44935.1"/>
    </source>
</evidence>
<dbReference type="RefSeq" id="WP_070067866.1">
    <property type="nucleotide sequence ID" value="NZ_MJUW02000112.1"/>
</dbReference>
<keyword evidence="3" id="KW-1185">Reference proteome</keyword>
<feature type="chain" id="PRO_5010696878" description="DUF4424 domain-containing protein" evidence="1">
    <location>
        <begin position="23"/>
        <end position="191"/>
    </location>
</feature>
<feature type="signal peptide" evidence="1">
    <location>
        <begin position="1"/>
        <end position="22"/>
    </location>
</feature>
<dbReference type="EMBL" id="MJUW02000112">
    <property type="protein sequence ID" value="OQD44935.1"/>
    <property type="molecule type" value="Genomic_DNA"/>
</dbReference>
<reference evidence="2 3" key="1">
    <citation type="journal article" date="2016" name="Genome Announc.">
        <title>Draft Genome Sequence of the Anaerobic Ammonium-Oxidizing Bacterium 'Candidatus Brocadia sp. 40'.</title>
        <authorList>
            <person name="Ali M."/>
            <person name="Haroon M.F."/>
            <person name="Narita Y."/>
            <person name="Zhang L."/>
            <person name="Rangel Shaw D."/>
            <person name="Okabe S."/>
            <person name="Saikaly P.E."/>
        </authorList>
    </citation>
    <scope>NUCLEOTIDE SEQUENCE [LARGE SCALE GENOMIC DNA]</scope>
    <source>
        <strain evidence="2 3">40</strain>
    </source>
</reference>
<sequence length="191" mass="22447">MKLKISFLGLMFILCLSLTTNASQLDFSWNAPKTYVHNKGTDGETMYIIWFYNLENTFEKPIAVPVEVFLMTDTGKKYLDTYYPEIMDHVAKLDEDYKEGKKYQHTAIARGELVPKTIKHCVAMFEDVDPKVKRLDIFVTGISHFFFWRCRMIDSSYKITYEREQGYWKLIEHGMTKDSSHSSYKVESGNW</sequence>
<gene>
    <name evidence="2" type="ORF">BIY37_10960</name>
</gene>
<evidence type="ECO:0000313" key="3">
    <source>
        <dbReference type="Proteomes" id="UP000242219"/>
    </source>
</evidence>
<protein>
    <recommendedName>
        <fullName evidence="4">DUF4424 domain-containing protein</fullName>
    </recommendedName>
</protein>
<accession>A0A1V6LXS7</accession>
<dbReference type="AlphaFoldDB" id="A0A1V6LXS7"/>
<organism evidence="2 3">
    <name type="scientific">Candidatus Brocadia sapporoensis</name>
    <dbReference type="NCBI Taxonomy" id="392547"/>
    <lineage>
        <taxon>Bacteria</taxon>
        <taxon>Pseudomonadati</taxon>
        <taxon>Planctomycetota</taxon>
        <taxon>Candidatus Brocadiia</taxon>
        <taxon>Candidatus Brocadiales</taxon>
        <taxon>Candidatus Brocadiaceae</taxon>
        <taxon>Candidatus Brocadia</taxon>
    </lineage>
</organism>
<evidence type="ECO:0008006" key="4">
    <source>
        <dbReference type="Google" id="ProtNLM"/>
    </source>
</evidence>
<dbReference type="Proteomes" id="UP000242219">
    <property type="component" value="Unassembled WGS sequence"/>
</dbReference>
<comment type="caution">
    <text evidence="2">The sequence shown here is derived from an EMBL/GenBank/DDBJ whole genome shotgun (WGS) entry which is preliminary data.</text>
</comment>
<evidence type="ECO:0000256" key="1">
    <source>
        <dbReference type="SAM" id="SignalP"/>
    </source>
</evidence>
<proteinExistence type="predicted"/>
<keyword evidence="1" id="KW-0732">Signal</keyword>
<name>A0A1V6LXS7_9BACT</name>